<organism evidence="1 2">
    <name type="scientific">Candidatus Nitrobium versatile</name>
    <dbReference type="NCBI Taxonomy" id="2884831"/>
    <lineage>
        <taxon>Bacteria</taxon>
        <taxon>Pseudomonadati</taxon>
        <taxon>Nitrospirota</taxon>
        <taxon>Nitrospiria</taxon>
        <taxon>Nitrospirales</taxon>
        <taxon>Nitrospiraceae</taxon>
        <taxon>Candidatus Nitrobium</taxon>
    </lineage>
</organism>
<evidence type="ECO:0000313" key="2">
    <source>
        <dbReference type="Proteomes" id="UP000705867"/>
    </source>
</evidence>
<proteinExistence type="predicted"/>
<dbReference type="EMBL" id="JAIOIV010000015">
    <property type="protein sequence ID" value="MBZ0154912.1"/>
    <property type="molecule type" value="Genomic_DNA"/>
</dbReference>
<gene>
    <name evidence="1" type="ORF">K8I29_01695</name>
</gene>
<dbReference type="AlphaFoldDB" id="A0A953J7Y9"/>
<name>A0A953J7Y9_9BACT</name>
<protein>
    <submittedName>
        <fullName evidence="1">Uncharacterized protein</fullName>
    </submittedName>
</protein>
<reference evidence="1" key="1">
    <citation type="journal article" date="2021" name="bioRxiv">
        <title>Unraveling nitrogen, sulfur and carbon metabolic pathways and microbial community transcriptional responses to substrate deprivation and toxicity stresses in a bioreactor mimicking anoxic brackish coastal sediment conditions.</title>
        <authorList>
            <person name="Martins P.D."/>
            <person name="Echeveste M.J."/>
            <person name="Arshad A."/>
            <person name="Kurth J."/>
            <person name="Ouboter H."/>
            <person name="Jetten M.S.M."/>
            <person name="Welte C.U."/>
        </authorList>
    </citation>
    <scope>NUCLEOTIDE SEQUENCE</scope>
    <source>
        <strain evidence="1">MAG_39</strain>
    </source>
</reference>
<accession>A0A953J7Y9</accession>
<reference evidence="1" key="2">
    <citation type="submission" date="2021-08" db="EMBL/GenBank/DDBJ databases">
        <authorList>
            <person name="Dalcin Martins P."/>
        </authorList>
    </citation>
    <scope>NUCLEOTIDE SEQUENCE</scope>
    <source>
        <strain evidence="1">MAG_39</strain>
    </source>
</reference>
<evidence type="ECO:0000313" key="1">
    <source>
        <dbReference type="EMBL" id="MBZ0154912.1"/>
    </source>
</evidence>
<dbReference type="Proteomes" id="UP000705867">
    <property type="component" value="Unassembled WGS sequence"/>
</dbReference>
<comment type="caution">
    <text evidence="1">The sequence shown here is derived from an EMBL/GenBank/DDBJ whole genome shotgun (WGS) entry which is preliminary data.</text>
</comment>
<sequence length="254" mass="29170">MFQATDFQKKVTELILDTPAPGKHCARSAIAHIERAWKIKDVDTEMAAFRAITGEEEAATAIMHSLRRREYKGAEKLKYRDHTFKTAVFPFFQAISSVFARYVDAFKPTLVIDENLKKPTLQTRINVPGPTGDILHAYPDPPLHFDVTMNGKIHDFSDELNELATVKNAKKITDYIKRQANMRNVILYASNKGIPKMEYPPIEKFIERKRDIVFGHLVVYLLIDPHKEHQLFVKQALTAFLKMLNAIPEDITFE</sequence>